<proteinExistence type="predicted"/>
<evidence type="ECO:0000313" key="5">
    <source>
        <dbReference type="Proteomes" id="UP000185674"/>
    </source>
</evidence>
<dbReference type="SUPFAM" id="SSF52402">
    <property type="entry name" value="Adenine nucleotide alpha hydrolases-like"/>
    <property type="match status" value="1"/>
</dbReference>
<gene>
    <name evidence="4" type="ORF">BEN76_16765</name>
</gene>
<protein>
    <recommendedName>
        <fullName evidence="2">asparagine synthase (glutamine-hydrolyzing)</fullName>
        <ecNumber evidence="2">6.3.5.4</ecNumber>
    </recommendedName>
</protein>
<dbReference type="EMBL" id="CP016898">
    <property type="protein sequence ID" value="APV37701.1"/>
    <property type="molecule type" value="Genomic_DNA"/>
</dbReference>
<dbReference type="EC" id="6.3.5.4" evidence="2"/>
<dbReference type="InterPro" id="IPR014729">
    <property type="entry name" value="Rossmann-like_a/b/a_fold"/>
</dbReference>
<dbReference type="KEGG" id="asol:BEN76_16765"/>
<geneLocation type="plasmid" evidence="5">
    <name>pgfj2</name>
</geneLocation>
<evidence type="ECO:0000256" key="2">
    <source>
        <dbReference type="ARBA" id="ARBA00012737"/>
    </source>
</evidence>
<dbReference type="PANTHER" id="PTHR43284:SF1">
    <property type="entry name" value="ASPARAGINE SYNTHETASE"/>
    <property type="match status" value="1"/>
</dbReference>
<dbReference type="PANTHER" id="PTHR43284">
    <property type="entry name" value="ASPARAGINE SYNTHETASE (GLUTAMINE-HYDROLYZING)"/>
    <property type="match status" value="1"/>
</dbReference>
<accession>A0A1P8EN79</accession>
<organism evidence="4 5">
    <name type="scientific">Acinetobacter soli</name>
    <dbReference type="NCBI Taxonomy" id="487316"/>
    <lineage>
        <taxon>Bacteria</taxon>
        <taxon>Pseudomonadati</taxon>
        <taxon>Pseudomonadota</taxon>
        <taxon>Gammaproteobacteria</taxon>
        <taxon>Moraxellales</taxon>
        <taxon>Moraxellaceae</taxon>
        <taxon>Acinetobacter</taxon>
    </lineage>
</organism>
<dbReference type="RefSeq" id="WP_076033709.1">
    <property type="nucleotide sequence ID" value="NZ_CP016898.1"/>
</dbReference>
<evidence type="ECO:0000256" key="1">
    <source>
        <dbReference type="ARBA" id="ARBA00005187"/>
    </source>
</evidence>
<evidence type="ECO:0000313" key="4">
    <source>
        <dbReference type="EMBL" id="APV37701.1"/>
    </source>
</evidence>
<reference evidence="4 5" key="1">
    <citation type="submission" date="2016-08" db="EMBL/GenBank/DDBJ databases">
        <title>Complete genome sequence of Acinetobacter baylyi strain GFJ2.</title>
        <authorList>
            <person name="Tabata M."/>
            <person name="Kuboki S."/>
            <person name="Gibu N."/>
            <person name="Kinouchi Y."/>
            <person name="Vangnai A."/>
            <person name="Kasai D."/>
            <person name="Fukuda M."/>
        </authorList>
    </citation>
    <scope>NUCLEOTIDE SEQUENCE [LARGE SCALE GENOMIC DNA]</scope>
    <source>
        <strain evidence="4 5">GFJ2</strain>
        <plasmid evidence="5">Plasmid pgfj2</plasmid>
    </source>
</reference>
<comment type="catalytic activity">
    <reaction evidence="3">
        <text>L-aspartate + L-glutamine + ATP + H2O = L-asparagine + L-glutamate + AMP + diphosphate + H(+)</text>
        <dbReference type="Rhea" id="RHEA:12228"/>
        <dbReference type="ChEBI" id="CHEBI:15377"/>
        <dbReference type="ChEBI" id="CHEBI:15378"/>
        <dbReference type="ChEBI" id="CHEBI:29985"/>
        <dbReference type="ChEBI" id="CHEBI:29991"/>
        <dbReference type="ChEBI" id="CHEBI:30616"/>
        <dbReference type="ChEBI" id="CHEBI:33019"/>
        <dbReference type="ChEBI" id="CHEBI:58048"/>
        <dbReference type="ChEBI" id="CHEBI:58359"/>
        <dbReference type="ChEBI" id="CHEBI:456215"/>
        <dbReference type="EC" id="6.3.5.4"/>
    </reaction>
</comment>
<comment type="pathway">
    <text evidence="1">Amino-acid biosynthesis; L-asparagine biosynthesis; L-asparagine from L-aspartate (L-Gln route): step 1/1.</text>
</comment>
<dbReference type="Gene3D" id="3.40.50.620">
    <property type="entry name" value="HUPs"/>
    <property type="match status" value="1"/>
</dbReference>
<sequence length="548" mass="64058">MIILKNYNNSDEFLDFKIYGNFLYKITDFFKVIEKENFKIIYNEKAYNYYTGQSLKSDLENLKDLNKIYEVLKKTIGAYTVLILHESKVKIFQSLYRNIDLFYKIENHNIVISSEIKYLINNPKINLDYCYRYLIGENIFGLDTPFTDVKCIPQGEFLEFESFVLKKREIIGFTEIKNINFVDEISKVIKIFTNNDNNPIYVYFSGGLDSSVILYSSLILNKNVKPVHLLPTEKNSSELDIALKVASEFNRELTVLNHPDCLYSRKSFQPKKVINNINMLNVLDSDFGDVNEINFNILSGNSLPHGLTISGHGGDFIFLQNPPIEIGFDSLKDKGLLKFIKKTGQYSVLKKIRYSEVLYKNFLNFFNKNLRLKVKHTESPKFIESGIIDKHSLLKEISYNTAKYQYIQGILIALYSIKGLNDTKYPILHPMCMQNIIFNIINNPVYEMFNADYDRIVLRSQFFEKSKSNIAWRKTKRSSSGAMFIFFNNNKELVKEYLLNGNVVDFLEIDKDWLYDQININSNISITNDCEFLLKLLNLEVFFKQFIR</sequence>
<dbReference type="AlphaFoldDB" id="A0A1P8EN79"/>
<dbReference type="Proteomes" id="UP000185674">
    <property type="component" value="Plasmid pGFJ2"/>
</dbReference>
<dbReference type="InterPro" id="IPR051786">
    <property type="entry name" value="ASN_synthetase/amidase"/>
</dbReference>
<keyword evidence="4" id="KW-0614">Plasmid</keyword>
<dbReference type="GO" id="GO:0004066">
    <property type="term" value="F:asparagine synthase (glutamine-hydrolyzing) activity"/>
    <property type="evidence" value="ECO:0007669"/>
    <property type="project" value="UniProtKB-EC"/>
</dbReference>
<name>A0A1P8EN79_9GAMM</name>
<evidence type="ECO:0000256" key="3">
    <source>
        <dbReference type="ARBA" id="ARBA00048741"/>
    </source>
</evidence>